<comment type="caution">
    <text evidence="1">The sequence shown here is derived from an EMBL/GenBank/DDBJ whole genome shotgun (WGS) entry which is preliminary data.</text>
</comment>
<name>A0ACC2BV69_DIPCM</name>
<dbReference type="Proteomes" id="UP001162992">
    <property type="component" value="Chromosome 13"/>
</dbReference>
<evidence type="ECO:0000313" key="1">
    <source>
        <dbReference type="EMBL" id="KAJ7533665.1"/>
    </source>
</evidence>
<protein>
    <submittedName>
        <fullName evidence="1">Uncharacterized protein</fullName>
    </submittedName>
</protein>
<evidence type="ECO:0000313" key="2">
    <source>
        <dbReference type="Proteomes" id="UP001162992"/>
    </source>
</evidence>
<reference evidence="2" key="1">
    <citation type="journal article" date="2024" name="Proc. Natl. Acad. Sci. U.S.A.">
        <title>Extraordinary preservation of gene collinearity over three hundred million years revealed in homosporous lycophytes.</title>
        <authorList>
            <person name="Li C."/>
            <person name="Wickell D."/>
            <person name="Kuo L.Y."/>
            <person name="Chen X."/>
            <person name="Nie B."/>
            <person name="Liao X."/>
            <person name="Peng D."/>
            <person name="Ji J."/>
            <person name="Jenkins J."/>
            <person name="Williams M."/>
            <person name="Shu S."/>
            <person name="Plott C."/>
            <person name="Barry K."/>
            <person name="Rajasekar S."/>
            <person name="Grimwood J."/>
            <person name="Han X."/>
            <person name="Sun S."/>
            <person name="Hou Z."/>
            <person name="He W."/>
            <person name="Dai G."/>
            <person name="Sun C."/>
            <person name="Schmutz J."/>
            <person name="Leebens-Mack J.H."/>
            <person name="Li F.W."/>
            <person name="Wang L."/>
        </authorList>
    </citation>
    <scope>NUCLEOTIDE SEQUENCE [LARGE SCALE GENOMIC DNA]</scope>
    <source>
        <strain evidence="2">cv. PW_Plant_1</strain>
    </source>
</reference>
<keyword evidence="2" id="KW-1185">Reference proteome</keyword>
<gene>
    <name evidence="1" type="ORF">O6H91_13G059300</name>
</gene>
<organism evidence="1 2">
    <name type="scientific">Diphasiastrum complanatum</name>
    <name type="common">Issler's clubmoss</name>
    <name type="synonym">Lycopodium complanatum</name>
    <dbReference type="NCBI Taxonomy" id="34168"/>
    <lineage>
        <taxon>Eukaryota</taxon>
        <taxon>Viridiplantae</taxon>
        <taxon>Streptophyta</taxon>
        <taxon>Embryophyta</taxon>
        <taxon>Tracheophyta</taxon>
        <taxon>Lycopodiopsida</taxon>
        <taxon>Lycopodiales</taxon>
        <taxon>Lycopodiaceae</taxon>
        <taxon>Lycopodioideae</taxon>
        <taxon>Diphasiastrum</taxon>
    </lineage>
</organism>
<sequence length="101" mass="11090">MVKPGCKQVRNPFQRAAKEAAKEGRKHEGPPAQKKKPEAGRQQQMVEKRRGAALVDRNCEGRSRAEYNVPRSTGTSTTTARSKAKAEKGEEGASKERGGER</sequence>
<accession>A0ACC2BV69</accession>
<dbReference type="EMBL" id="CM055104">
    <property type="protein sequence ID" value="KAJ7533665.1"/>
    <property type="molecule type" value="Genomic_DNA"/>
</dbReference>
<proteinExistence type="predicted"/>